<evidence type="ECO:0000313" key="3">
    <source>
        <dbReference type="EMBL" id="TYJ52528.1"/>
    </source>
</evidence>
<dbReference type="Proteomes" id="UP000322245">
    <property type="component" value="Unassembled WGS sequence"/>
</dbReference>
<dbReference type="InterPro" id="IPR005061">
    <property type="entry name" value="Ist1"/>
</dbReference>
<accession>A0A5D3APA8</accession>
<dbReference type="FunFam" id="1.20.1260.60:FF:000002">
    <property type="entry name" value="Vacuolar protein sorting-associated protein IST1"/>
    <property type="match status" value="1"/>
</dbReference>
<dbReference type="GO" id="GO:0015031">
    <property type="term" value="P:protein transport"/>
    <property type="evidence" value="ECO:0007669"/>
    <property type="project" value="InterPro"/>
</dbReference>
<evidence type="ECO:0000256" key="1">
    <source>
        <dbReference type="ARBA" id="ARBA00005536"/>
    </source>
</evidence>
<dbReference type="EMBL" id="NIDF01000129">
    <property type="protein sequence ID" value="TYJ52528.1"/>
    <property type="molecule type" value="Genomic_DNA"/>
</dbReference>
<dbReference type="PANTHER" id="PTHR12161">
    <property type="entry name" value="IST1 FAMILY MEMBER"/>
    <property type="match status" value="1"/>
</dbReference>
<feature type="compositionally biased region" description="Acidic residues" evidence="2">
    <location>
        <begin position="212"/>
        <end position="239"/>
    </location>
</feature>
<organism evidence="3 4">
    <name type="scientific">Cryptococcus floricola</name>
    <dbReference type="NCBI Taxonomy" id="2591691"/>
    <lineage>
        <taxon>Eukaryota</taxon>
        <taxon>Fungi</taxon>
        <taxon>Dikarya</taxon>
        <taxon>Basidiomycota</taxon>
        <taxon>Agaricomycotina</taxon>
        <taxon>Tremellomycetes</taxon>
        <taxon>Tremellales</taxon>
        <taxon>Cryptococcaceae</taxon>
        <taxon>Cryptococcus</taxon>
    </lineage>
</organism>
<sequence>MPPWNGPRAKVQVKLSIQRLRTLQEKKHALAKASRRSIADLLAQGRVETCRLRVEGLIQDDIAVEMLEILELYCEKLQARFNMLDASTQVSPPSSLLPPLPTPHSYILRQLYSGTEPDASISDAVCAIVYAAPRTELKELQVLREILMHKFGRPFALSLLPTEPPPDTVPARITSKLALYQPTPELVDLYLWEIAKGYKVDWVPESVASETAGEEDEAGEAEGEDGEDGDKGDGDEDKEGGEKKESTKGKEAEAVKEKKLSPEEELAARFAQLKKL</sequence>
<dbReference type="InterPro" id="IPR042277">
    <property type="entry name" value="IST1-like"/>
</dbReference>
<protein>
    <submittedName>
        <fullName evidence="3">Uncharacterized protein</fullName>
    </submittedName>
</protein>
<comment type="similarity">
    <text evidence="1">Belongs to the IST1 family.</text>
</comment>
<dbReference type="PANTHER" id="PTHR12161:SF5">
    <property type="entry name" value="IST1 HOMOLOG"/>
    <property type="match status" value="1"/>
</dbReference>
<comment type="caution">
    <text evidence="3">The sequence shown here is derived from an EMBL/GenBank/DDBJ whole genome shotgun (WGS) entry which is preliminary data.</text>
</comment>
<keyword evidence="4" id="KW-1185">Reference proteome</keyword>
<evidence type="ECO:0000313" key="4">
    <source>
        <dbReference type="Proteomes" id="UP000322245"/>
    </source>
</evidence>
<dbReference type="Pfam" id="PF03398">
    <property type="entry name" value="Ist1"/>
    <property type="match status" value="1"/>
</dbReference>
<feature type="region of interest" description="Disordered" evidence="2">
    <location>
        <begin position="207"/>
        <end position="263"/>
    </location>
</feature>
<dbReference type="AlphaFoldDB" id="A0A5D3APA8"/>
<proteinExistence type="inferred from homology"/>
<reference evidence="3 4" key="1">
    <citation type="submission" date="2017-05" db="EMBL/GenBank/DDBJ databases">
        <title>The Genome Sequence of Tsuchiyaea wingfieldii DSM 27421.</title>
        <authorList>
            <person name="Cuomo C."/>
            <person name="Passer A."/>
            <person name="Billmyre B."/>
            <person name="Heitman J."/>
        </authorList>
    </citation>
    <scope>NUCLEOTIDE SEQUENCE [LARGE SCALE GENOMIC DNA]</scope>
    <source>
        <strain evidence="3 4">DSM 27421</strain>
    </source>
</reference>
<name>A0A5D3APA8_9TREE</name>
<dbReference type="Gene3D" id="1.20.1260.60">
    <property type="entry name" value="Vacuolar protein sorting-associated protein Ist1"/>
    <property type="match status" value="1"/>
</dbReference>
<evidence type="ECO:0000256" key="2">
    <source>
        <dbReference type="SAM" id="MobiDB-lite"/>
    </source>
</evidence>
<feature type="compositionally biased region" description="Basic and acidic residues" evidence="2">
    <location>
        <begin position="240"/>
        <end position="262"/>
    </location>
</feature>
<gene>
    <name evidence="3" type="ORF">B9479_006852</name>
</gene>